<feature type="transmembrane region" description="Helical" evidence="7">
    <location>
        <begin position="132"/>
        <end position="149"/>
    </location>
</feature>
<feature type="transmembrane region" description="Helical" evidence="7">
    <location>
        <begin position="376"/>
        <end position="398"/>
    </location>
</feature>
<dbReference type="GO" id="GO:0005886">
    <property type="term" value="C:plasma membrane"/>
    <property type="evidence" value="ECO:0007669"/>
    <property type="project" value="UniProtKB-SubCell"/>
</dbReference>
<gene>
    <name evidence="8" type="primary">tuaB</name>
    <name evidence="8" type="ORF">HPF_10520</name>
</gene>
<feature type="transmembrane region" description="Helical" evidence="7">
    <location>
        <begin position="465"/>
        <end position="488"/>
    </location>
</feature>
<evidence type="ECO:0000256" key="1">
    <source>
        <dbReference type="ARBA" id="ARBA00004651"/>
    </source>
</evidence>
<feature type="transmembrane region" description="Helical" evidence="7">
    <location>
        <begin position="404"/>
        <end position="424"/>
    </location>
</feature>
<feature type="transmembrane region" description="Helical" evidence="7">
    <location>
        <begin position="436"/>
        <end position="453"/>
    </location>
</feature>
<feature type="transmembrane region" description="Helical" evidence="7">
    <location>
        <begin position="236"/>
        <end position="259"/>
    </location>
</feature>
<feature type="transmembrane region" description="Helical" evidence="7">
    <location>
        <begin position="347"/>
        <end position="369"/>
    </location>
</feature>
<feature type="transmembrane region" description="Helical" evidence="7">
    <location>
        <begin position="57"/>
        <end position="78"/>
    </location>
</feature>
<dbReference type="KEGG" id="hpse:HPF_10520"/>
<dbReference type="AlphaFoldDB" id="A0A4P6WX31"/>
<evidence type="ECO:0000256" key="7">
    <source>
        <dbReference type="SAM" id="Phobius"/>
    </source>
</evidence>
<keyword evidence="5 7" id="KW-1133">Transmembrane helix</keyword>
<sequence>MTDSVTPAAEVGQSSMAHISARAKTGTIWIVVAFGGGQIIRLASNIALAALLFQEAFALMALVAAVMQGLAMFSDLGLKPSVVQNPRGDEPVFLQTAWTLQTIRGGILFIGAAALAWPMAHIYGANDPMARELLWLIPLVALGAIADGFQSSRMLTAARRMDLASVTKIELLVQVLNAVLMVGLAWYLRSVYALAIAGVVSSGLRVWLSYAMLSGMTDRFRLDRDSVKAIFGFGKWVFLSTMISFLALQIDRVLLAAIFPLAEVGVYSIATSLSLMVAMLVGTLQSSIVFPWYSRMLDHGVPLKEAFRRTRVPLMLVVSFLVVLLVTGASSFFDLAYDDRYVKGGDFLPLLAMGVWFSSLSGIYGAAFMAMGKPQWIAIVSAVKVLSFLLFLGVYLQFDYSIETAVLAVLCAEVVTGATSQYLGWKLGLRNLRMEGLLLFLMLGASALGWWFVHHLPWVAGQHPFVRLLLLGLVEVAVFAPLGHRLVLPMLRRSVS</sequence>
<organism evidence="8 9">
    <name type="scientific">Hydrogenophaga pseudoflava</name>
    <name type="common">Pseudomonas carboxydoflava</name>
    <dbReference type="NCBI Taxonomy" id="47421"/>
    <lineage>
        <taxon>Bacteria</taxon>
        <taxon>Pseudomonadati</taxon>
        <taxon>Pseudomonadota</taxon>
        <taxon>Betaproteobacteria</taxon>
        <taxon>Burkholderiales</taxon>
        <taxon>Comamonadaceae</taxon>
        <taxon>Hydrogenophaga</taxon>
    </lineage>
</organism>
<keyword evidence="3" id="KW-1003">Cell membrane</keyword>
<name>A0A4P6WX31_HYDPS</name>
<reference evidence="8 9" key="1">
    <citation type="submission" date="2019-03" db="EMBL/GenBank/DDBJ databases">
        <authorList>
            <person name="Sebastian G."/>
            <person name="Baumann P."/>
            <person name="Ruckert C."/>
            <person name="Kalinowski J."/>
            <person name="Nebel B."/>
            <person name="Takors R."/>
            <person name="Blombach B."/>
        </authorList>
    </citation>
    <scope>NUCLEOTIDE SEQUENCE [LARGE SCALE GENOMIC DNA]</scope>
    <source>
        <strain evidence="8 9">DSM 1084</strain>
    </source>
</reference>
<dbReference type="PANTHER" id="PTHR30250:SF10">
    <property type="entry name" value="LIPOPOLYSACCHARIDE BIOSYNTHESIS PROTEIN WZXC"/>
    <property type="match status" value="1"/>
</dbReference>
<keyword evidence="4 7" id="KW-0812">Transmembrane</keyword>
<dbReference type="Proteomes" id="UP000293912">
    <property type="component" value="Chromosome"/>
</dbReference>
<dbReference type="EMBL" id="CP037867">
    <property type="protein sequence ID" value="QBM28120.1"/>
    <property type="molecule type" value="Genomic_DNA"/>
</dbReference>
<evidence type="ECO:0000256" key="5">
    <source>
        <dbReference type="ARBA" id="ARBA00022989"/>
    </source>
</evidence>
<evidence type="ECO:0000313" key="8">
    <source>
        <dbReference type="EMBL" id="QBM28120.1"/>
    </source>
</evidence>
<feature type="transmembrane region" description="Helical" evidence="7">
    <location>
        <begin position="28"/>
        <end position="51"/>
    </location>
</feature>
<comment type="subcellular location">
    <subcellularLocation>
        <location evidence="1">Cell membrane</location>
        <topology evidence="1">Multi-pass membrane protein</topology>
    </subcellularLocation>
</comment>
<evidence type="ECO:0000256" key="6">
    <source>
        <dbReference type="ARBA" id="ARBA00023136"/>
    </source>
</evidence>
<keyword evidence="6 7" id="KW-0472">Membrane</keyword>
<feature type="transmembrane region" description="Helical" evidence="7">
    <location>
        <begin position="314"/>
        <end position="335"/>
    </location>
</feature>
<evidence type="ECO:0000313" key="9">
    <source>
        <dbReference type="Proteomes" id="UP000293912"/>
    </source>
</evidence>
<keyword evidence="9" id="KW-1185">Reference proteome</keyword>
<dbReference type="InterPro" id="IPR050833">
    <property type="entry name" value="Poly_Biosynth_Transport"/>
</dbReference>
<protein>
    <submittedName>
        <fullName evidence="8">Teichuronic acid biosynthesis protein TuaB</fullName>
    </submittedName>
</protein>
<evidence type="ECO:0000256" key="4">
    <source>
        <dbReference type="ARBA" id="ARBA00022692"/>
    </source>
</evidence>
<dbReference type="Pfam" id="PF13440">
    <property type="entry name" value="Polysacc_synt_3"/>
    <property type="match status" value="1"/>
</dbReference>
<feature type="transmembrane region" description="Helical" evidence="7">
    <location>
        <begin position="98"/>
        <end position="120"/>
    </location>
</feature>
<dbReference type="PANTHER" id="PTHR30250">
    <property type="entry name" value="PST FAMILY PREDICTED COLANIC ACID TRANSPORTER"/>
    <property type="match status" value="1"/>
</dbReference>
<evidence type="ECO:0000256" key="3">
    <source>
        <dbReference type="ARBA" id="ARBA00022475"/>
    </source>
</evidence>
<feature type="transmembrane region" description="Helical" evidence="7">
    <location>
        <begin position="265"/>
        <end position="293"/>
    </location>
</feature>
<feature type="transmembrane region" description="Helical" evidence="7">
    <location>
        <begin position="194"/>
        <end position="215"/>
    </location>
</feature>
<comment type="similarity">
    <text evidence="2">Belongs to the polysaccharide synthase family.</text>
</comment>
<evidence type="ECO:0000256" key="2">
    <source>
        <dbReference type="ARBA" id="ARBA00007430"/>
    </source>
</evidence>
<proteinExistence type="inferred from homology"/>
<accession>A0A4P6WX31</accession>